<dbReference type="Gene3D" id="3.30.70.2740">
    <property type="match status" value="1"/>
</dbReference>
<dbReference type="SUPFAM" id="SSF55103">
    <property type="entry name" value="FAD-linked oxidases, C-terminal domain"/>
    <property type="match status" value="1"/>
</dbReference>
<dbReference type="EMBL" id="JALJRB010000022">
    <property type="protein sequence ID" value="MCJ8502195.1"/>
    <property type="molecule type" value="Genomic_DNA"/>
</dbReference>
<comment type="caution">
    <text evidence="8">The sequence shown here is derived from an EMBL/GenBank/DDBJ whole genome shotgun (WGS) entry which is preliminary data.</text>
</comment>
<dbReference type="InterPro" id="IPR017896">
    <property type="entry name" value="4Fe4S_Fe-S-bd"/>
</dbReference>
<protein>
    <submittedName>
        <fullName evidence="8">DUF3683 domain-containing protein</fullName>
    </submittedName>
</protein>
<evidence type="ECO:0000259" key="7">
    <source>
        <dbReference type="PROSITE" id="PS51387"/>
    </source>
</evidence>
<keyword evidence="9" id="KW-1185">Reference proteome</keyword>
<dbReference type="PANTHER" id="PTHR42934:SF2">
    <property type="entry name" value="GLYCOLATE OXIDASE SUBUNIT GLCD"/>
    <property type="match status" value="1"/>
</dbReference>
<feature type="coiled-coil region" evidence="6">
    <location>
        <begin position="105"/>
        <end position="132"/>
    </location>
</feature>
<dbReference type="SUPFAM" id="SSF56176">
    <property type="entry name" value="FAD-binding/transporter-associated domain-like"/>
    <property type="match status" value="1"/>
</dbReference>
<dbReference type="Pfam" id="PF02754">
    <property type="entry name" value="CCG"/>
    <property type="match status" value="2"/>
</dbReference>
<dbReference type="Pfam" id="PF02913">
    <property type="entry name" value="FAD-oxidase_C"/>
    <property type="match status" value="2"/>
</dbReference>
<dbReference type="Pfam" id="PF01565">
    <property type="entry name" value="FAD_binding_4"/>
    <property type="match status" value="1"/>
</dbReference>
<dbReference type="PROSITE" id="PS00198">
    <property type="entry name" value="4FE4S_FER_1"/>
    <property type="match status" value="1"/>
</dbReference>
<evidence type="ECO:0000256" key="2">
    <source>
        <dbReference type="ARBA" id="ARBA00022723"/>
    </source>
</evidence>
<dbReference type="InterPro" id="IPR006094">
    <property type="entry name" value="Oxid_FAD_bind_N"/>
</dbReference>
<gene>
    <name evidence="8" type="ORF">MRX98_16545</name>
</gene>
<evidence type="ECO:0000256" key="5">
    <source>
        <dbReference type="ARBA" id="ARBA00023014"/>
    </source>
</evidence>
<keyword evidence="6" id="KW-0175">Coiled coil</keyword>
<name>A0AA41R6M8_9BACT</name>
<dbReference type="RefSeq" id="WP_246912545.1">
    <property type="nucleotide sequence ID" value="NZ_JALJRB010000022.1"/>
</dbReference>
<dbReference type="GO" id="GO:0051536">
    <property type="term" value="F:iron-sulfur cluster binding"/>
    <property type="evidence" value="ECO:0007669"/>
    <property type="project" value="UniProtKB-KW"/>
</dbReference>
<dbReference type="SUPFAM" id="SSF46548">
    <property type="entry name" value="alpha-helical ferredoxin"/>
    <property type="match status" value="1"/>
</dbReference>
<dbReference type="InterPro" id="IPR016164">
    <property type="entry name" value="FAD-linked_Oxase-like_C"/>
</dbReference>
<dbReference type="InterPro" id="IPR017900">
    <property type="entry name" value="4Fe4S_Fe_S_CS"/>
</dbReference>
<dbReference type="InterPro" id="IPR051914">
    <property type="entry name" value="FAD-linked_OxidoTrans_Type4"/>
</dbReference>
<dbReference type="Pfam" id="PF13183">
    <property type="entry name" value="Fer4_8"/>
    <property type="match status" value="1"/>
</dbReference>
<dbReference type="Gene3D" id="3.30.465.10">
    <property type="match status" value="1"/>
</dbReference>
<dbReference type="PROSITE" id="PS51387">
    <property type="entry name" value="FAD_PCMH"/>
    <property type="match status" value="1"/>
</dbReference>
<organism evidence="8 9">
    <name type="scientific">Desulfatitalea alkaliphila</name>
    <dbReference type="NCBI Taxonomy" id="2929485"/>
    <lineage>
        <taxon>Bacteria</taxon>
        <taxon>Pseudomonadati</taxon>
        <taxon>Thermodesulfobacteriota</taxon>
        <taxon>Desulfobacteria</taxon>
        <taxon>Desulfobacterales</taxon>
        <taxon>Desulfosarcinaceae</taxon>
        <taxon>Desulfatitalea</taxon>
    </lineage>
</organism>
<reference evidence="8" key="1">
    <citation type="submission" date="2022-04" db="EMBL/GenBank/DDBJ databases">
        <title>Desulfatitalea alkaliphila sp. nov., a novel anaerobic sulfate-reducing bacterium isolated from terrestrial mud volcano, Taman Peninsula, Russia.</title>
        <authorList>
            <person name="Khomyakova M.A."/>
            <person name="Merkel A.Y."/>
            <person name="Slobodkin A.I."/>
        </authorList>
    </citation>
    <scope>NUCLEOTIDE SEQUENCE</scope>
    <source>
        <strain evidence="8">M08but</strain>
    </source>
</reference>
<dbReference type="GO" id="GO:0071949">
    <property type="term" value="F:FAD binding"/>
    <property type="evidence" value="ECO:0007669"/>
    <property type="project" value="InterPro"/>
</dbReference>
<dbReference type="InterPro" id="IPR009051">
    <property type="entry name" value="Helical_ferredxn"/>
</dbReference>
<dbReference type="GO" id="GO:0016491">
    <property type="term" value="F:oxidoreductase activity"/>
    <property type="evidence" value="ECO:0007669"/>
    <property type="project" value="UniProtKB-ARBA"/>
</dbReference>
<keyword evidence="5" id="KW-0411">Iron-sulfur</keyword>
<dbReference type="AlphaFoldDB" id="A0AA41R6M8"/>
<dbReference type="InterPro" id="IPR004113">
    <property type="entry name" value="FAD-bd_oxidored_4_C"/>
</dbReference>
<accession>A0AA41R6M8</accession>
<dbReference type="Proteomes" id="UP001165427">
    <property type="component" value="Unassembled WGS sequence"/>
</dbReference>
<evidence type="ECO:0000256" key="4">
    <source>
        <dbReference type="ARBA" id="ARBA00023004"/>
    </source>
</evidence>
<keyword evidence="2" id="KW-0479">Metal-binding</keyword>
<dbReference type="PANTHER" id="PTHR42934">
    <property type="entry name" value="GLYCOLATE OXIDASE SUBUNIT GLCD"/>
    <property type="match status" value="1"/>
</dbReference>
<keyword evidence="3" id="KW-0274">FAD</keyword>
<dbReference type="InterPro" id="IPR004017">
    <property type="entry name" value="Cys_rich_dom"/>
</dbReference>
<keyword evidence="1" id="KW-0285">Flavoprotein</keyword>
<dbReference type="GO" id="GO:0046872">
    <property type="term" value="F:metal ion binding"/>
    <property type="evidence" value="ECO:0007669"/>
    <property type="project" value="UniProtKB-KW"/>
</dbReference>
<evidence type="ECO:0000313" key="8">
    <source>
        <dbReference type="EMBL" id="MCJ8502195.1"/>
    </source>
</evidence>
<evidence type="ECO:0000256" key="3">
    <source>
        <dbReference type="ARBA" id="ARBA00022827"/>
    </source>
</evidence>
<dbReference type="InterPro" id="IPR016166">
    <property type="entry name" value="FAD-bd_PCMH"/>
</dbReference>
<dbReference type="Pfam" id="PF12447">
    <property type="entry name" value="DUF3683"/>
    <property type="match status" value="1"/>
</dbReference>
<dbReference type="InterPro" id="IPR022153">
    <property type="entry name" value="DUF3683"/>
</dbReference>
<evidence type="ECO:0000313" key="9">
    <source>
        <dbReference type="Proteomes" id="UP001165427"/>
    </source>
</evidence>
<keyword evidence="4" id="KW-0408">Iron</keyword>
<evidence type="ECO:0000256" key="6">
    <source>
        <dbReference type="SAM" id="Coils"/>
    </source>
</evidence>
<sequence length="1199" mass="131343">MSNPTSREIPFNYTSADDRRVLALLFGNEVLAPLERLVFKRRTGRSWRLLMRFVGDLFIHHRNPFLYQELVDDRDRRRRFLTTARQELALIADRGRQEPDLALVLDMCRRKLDELARELDGCARQRERIRRRLGAIVGTANVFCDPFSLSVHATDATDWRLHLPVAVVCPDQESQVPRLLRAIAALGLKAIPRGGGTGLTGGAVPVAPDCVIINTEKLNRIGPITEQRYGQADGTSLTLSIIALQAGVITEAAMQAAAAGGLVFATDPTSSWACTIGGNIAENAGGKRAVLWGTAIDNLLAFNIATADGRLLSVQRDNPNGRRIDPRETIAFTVSDAATGETLKQIPIHGWQLRKPGLGKDITNKTLEGLPGVQKEGTDGIITSALFLLHRAYPEQRTVCLEFFGEDMEEAAEVIDGICTAFAGRDQEALSALEHFDEEYVRAIQYKAKAPRSARPKAVLLIDIVGHSAAQADNGVARLAALLQDYPNTFLAVARDAAEAERYWRDRKRLGAIAARTNAFKLNEDIVLPIRALAEFAAFVDHLNVEEERANQEEVVWQLLTHLEKAVPIEDPEWLSAKLPRARQLLQGALEQIQLAGRSHLGNETHLHTIQTSLAELLRGYRKVLGEIQQDAAEIRSRRIVVATHMHAGDGNVHVNIPVFSNDREMMRRAAETADLIMEKAVALGGVVSGEHGIGFTKIKHLDAEIMAAFRAYQQSADPDDLINPGKLTDRGVADRVYTPSFNLLEMEARILRHGRLEQLAEKISKCVRCGRCKTPCCVFDPAGNLFYHPRNKNMALTGIIEALLYEAQRHRIADLKPLRRLPELADHCTLCHKCQVPCPVDIDSAEVTVLEREVLAAHGAKTTPLPTRLVLSYLGTRSPLVNSAARRVLLRGGGALQRAGTRLVGNQWRRHPLLAPLYAPVPAIARHPLSHYHARRTAADDALLIAPPTTPLGTVFYFPGCGSERLHSDIALAAVHLLTQAGLRVVLPPAHICCGYPARANARTDQTGRLELRNTIVFNQIRAMLGHLTFDACAVTCGTCREALQRTGVAEIFSAPLADAAELALARRLKVTLKRACLYHPPCHDSLEGRGAKLLGAIAPRGVNTVDHCCSEAGTLALSRPDIAAAMLARKHAALAPLQAQHPEHHLLTNCPACLNGLGRQRNARPQHLAVALAQAGGGDNWRNTVIAQLAEGELIRI</sequence>
<dbReference type="InterPro" id="IPR036318">
    <property type="entry name" value="FAD-bd_PCMH-like_sf"/>
</dbReference>
<proteinExistence type="predicted"/>
<feature type="domain" description="FAD-binding PCMH-type" evidence="7">
    <location>
        <begin position="160"/>
        <end position="392"/>
    </location>
</feature>
<dbReference type="InterPro" id="IPR016169">
    <property type="entry name" value="FAD-bd_PCMH_sub2"/>
</dbReference>
<evidence type="ECO:0000256" key="1">
    <source>
        <dbReference type="ARBA" id="ARBA00022630"/>
    </source>
</evidence>
<dbReference type="Gene3D" id="1.10.1060.10">
    <property type="entry name" value="Alpha-helical ferredoxin"/>
    <property type="match status" value="1"/>
</dbReference>